<evidence type="ECO:0000256" key="3">
    <source>
        <dbReference type="ARBA" id="ARBA00022526"/>
    </source>
</evidence>
<accession>A0A9C9EKT0</accession>
<dbReference type="InterPro" id="IPR049438">
    <property type="entry name" value="TreT_GT1"/>
</dbReference>
<dbReference type="Pfam" id="PF00534">
    <property type="entry name" value="Glycos_transf_1"/>
    <property type="match status" value="1"/>
</dbReference>
<evidence type="ECO:0000259" key="8">
    <source>
        <dbReference type="Pfam" id="PF21269"/>
    </source>
</evidence>
<dbReference type="Pfam" id="PF21269">
    <property type="entry name" value="TreT_GT1"/>
    <property type="match status" value="1"/>
</dbReference>
<gene>
    <name evidence="9" type="ORF">ENI34_01135</name>
</gene>
<dbReference type="InterPro" id="IPR001296">
    <property type="entry name" value="Glyco_trans_1"/>
</dbReference>
<evidence type="ECO:0000256" key="1">
    <source>
        <dbReference type="ARBA" id="ARBA00009481"/>
    </source>
</evidence>
<dbReference type="GO" id="GO:0006006">
    <property type="term" value="P:glucose metabolic process"/>
    <property type="evidence" value="ECO:0007669"/>
    <property type="project" value="UniProtKB-KW"/>
</dbReference>
<comment type="similarity">
    <text evidence="1">Belongs to the glycosyltransferase group 1 family. Glycosyltransferase 4 subfamily.</text>
</comment>
<dbReference type="EMBL" id="DRIG01000015">
    <property type="protein sequence ID" value="HEC77730.1"/>
    <property type="molecule type" value="Genomic_DNA"/>
</dbReference>
<evidence type="ECO:0000256" key="6">
    <source>
        <dbReference type="ARBA" id="ARBA00023277"/>
    </source>
</evidence>
<feature type="domain" description="Glycosyl transferase family 1" evidence="7">
    <location>
        <begin position="205"/>
        <end position="378"/>
    </location>
</feature>
<organism evidence="9 10">
    <name type="scientific">candidate division WOR-3 bacterium</name>
    <dbReference type="NCBI Taxonomy" id="2052148"/>
    <lineage>
        <taxon>Bacteria</taxon>
        <taxon>Bacteria division WOR-3</taxon>
    </lineage>
</organism>
<dbReference type="SUPFAM" id="SSF53756">
    <property type="entry name" value="UDP-Glycosyltransferase/glycogen phosphorylase"/>
    <property type="match status" value="1"/>
</dbReference>
<dbReference type="PANTHER" id="PTHR47779">
    <property type="entry name" value="SYNTHASE (CCG-9), PUTATIVE (AFU_ORTHOLOGUE AFUA_3G12100)-RELATED"/>
    <property type="match status" value="1"/>
</dbReference>
<dbReference type="GO" id="GO:0016757">
    <property type="term" value="F:glycosyltransferase activity"/>
    <property type="evidence" value="ECO:0007669"/>
    <property type="project" value="UniProtKB-KW"/>
</dbReference>
<dbReference type="AlphaFoldDB" id="A0A9C9EKT0"/>
<keyword evidence="6" id="KW-0119">Carbohydrate metabolism</keyword>
<dbReference type="PANTHER" id="PTHR47779:SF1">
    <property type="entry name" value="SYNTHASE (CCG-9), PUTATIVE (AFU_ORTHOLOGUE AFUA_3G12100)-RELATED"/>
    <property type="match status" value="1"/>
</dbReference>
<keyword evidence="4" id="KW-0328">Glycosyltransferase</keyword>
<comment type="caution">
    <text evidence="9">The sequence shown here is derived from an EMBL/GenBank/DDBJ whole genome shotgun (WGS) entry which is preliminary data.</text>
</comment>
<evidence type="ECO:0000259" key="7">
    <source>
        <dbReference type="Pfam" id="PF00534"/>
    </source>
</evidence>
<evidence type="ECO:0000256" key="2">
    <source>
        <dbReference type="ARBA" id="ARBA00011738"/>
    </source>
</evidence>
<evidence type="ECO:0000313" key="10">
    <source>
        <dbReference type="Proteomes" id="UP000885826"/>
    </source>
</evidence>
<evidence type="ECO:0000313" key="9">
    <source>
        <dbReference type="EMBL" id="HEC77730.1"/>
    </source>
</evidence>
<evidence type="ECO:0000256" key="5">
    <source>
        <dbReference type="ARBA" id="ARBA00022679"/>
    </source>
</evidence>
<dbReference type="Proteomes" id="UP000885826">
    <property type="component" value="Unassembled WGS sequence"/>
</dbReference>
<evidence type="ECO:0000256" key="4">
    <source>
        <dbReference type="ARBA" id="ARBA00022676"/>
    </source>
</evidence>
<reference evidence="9" key="1">
    <citation type="journal article" date="2020" name="mSystems">
        <title>Genome- and Community-Level Interaction Insights into Carbon Utilization and Element Cycling Functions of Hydrothermarchaeota in Hydrothermal Sediment.</title>
        <authorList>
            <person name="Zhou Z."/>
            <person name="Liu Y."/>
            <person name="Xu W."/>
            <person name="Pan J."/>
            <person name="Luo Z.H."/>
            <person name="Li M."/>
        </authorList>
    </citation>
    <scope>NUCLEOTIDE SEQUENCE</scope>
    <source>
        <strain evidence="9">HyVt-388</strain>
    </source>
</reference>
<comment type="subunit">
    <text evidence="2">Homodimer.</text>
</comment>
<dbReference type="InterPro" id="IPR052078">
    <property type="entry name" value="Trehalose_Metab_GTase"/>
</dbReference>
<name>A0A9C9EKT0_UNCW3</name>
<keyword evidence="3" id="KW-0313">Glucose metabolism</keyword>
<sequence length="405" mass="46598">MAHRIDDYAKIVDGEVMYEIFKFARQLCGRKIVHINSTYYGGGVAEMLSALVPLMNDTGAETGWRHLRGSPDFFNITKKFHNALQGDTIHLTEMKKKLYLEANQDFSTYNHIDHDCVIVHDPQPLPLIKFYKKRQPWIWRVHVDLSHPNLKLWNFLKNYVLRYDMVIISHKKYRRKDLPVEQRVIHPAIDPLSSKNIEISEKVIEKTLKKFKVPTDKPILCQISRFDKWKDPEGVVDVFRLVKEKVDCRLVLCGSAATDDPESSQTYERVRKKASNHTKNNDIILITSLNNILVNALQRKSAVIIQKSLREGFGLTVTEGLWKEKPVVAAKVGGIPLQIKNGENGFLVPPRNTKQFAAAVLEILKSPKLAKKLGKKGRVVVKNNFLITRLLLDYLKLVNEILKRY</sequence>
<keyword evidence="5" id="KW-0808">Transferase</keyword>
<protein>
    <submittedName>
        <fullName evidence="9">Glycosyltransferase</fullName>
    </submittedName>
</protein>
<dbReference type="Gene3D" id="3.40.50.2000">
    <property type="entry name" value="Glycogen Phosphorylase B"/>
    <property type="match status" value="2"/>
</dbReference>
<feature type="domain" description="Trehalose synthase N-terminal" evidence="8">
    <location>
        <begin position="34"/>
        <end position="174"/>
    </location>
</feature>
<proteinExistence type="inferred from homology"/>